<dbReference type="Pfam" id="PF00581">
    <property type="entry name" value="Rhodanese"/>
    <property type="match status" value="1"/>
</dbReference>
<name>A0A381XLS4_9ZZZZ</name>
<dbReference type="EMBL" id="UINC01015641">
    <property type="protein sequence ID" value="SVA65726.1"/>
    <property type="molecule type" value="Genomic_DNA"/>
</dbReference>
<dbReference type="PROSITE" id="PS50206">
    <property type="entry name" value="RHODANESE_3"/>
    <property type="match status" value="1"/>
</dbReference>
<dbReference type="InterPro" id="IPR036873">
    <property type="entry name" value="Rhodanese-like_dom_sf"/>
</dbReference>
<dbReference type="PANTHER" id="PTHR43031:SF1">
    <property type="entry name" value="PYRIDINE NUCLEOTIDE-DISULPHIDE OXIDOREDUCTASE"/>
    <property type="match status" value="1"/>
</dbReference>
<dbReference type="Gene3D" id="3.40.250.10">
    <property type="entry name" value="Rhodanese-like domain"/>
    <property type="match status" value="1"/>
</dbReference>
<gene>
    <name evidence="2" type="ORF">METZ01_LOCUS118580</name>
</gene>
<dbReference type="SMART" id="SM00450">
    <property type="entry name" value="RHOD"/>
    <property type="match status" value="1"/>
</dbReference>
<dbReference type="PANTHER" id="PTHR43031">
    <property type="entry name" value="FAD-DEPENDENT OXIDOREDUCTASE"/>
    <property type="match status" value="1"/>
</dbReference>
<sequence length="106" mass="11074">MDIPEIDVDELYQRFTAGTPLVDVREPDEFAGTRVPGARSIPLGEVPARVAEIPTEGQVMLICGKGGRSMAAAGFLRSQGFDVVNVLGGTEAWVAGGFPVESGPAT</sequence>
<dbReference type="AlphaFoldDB" id="A0A381XLS4"/>
<protein>
    <recommendedName>
        <fullName evidence="1">Rhodanese domain-containing protein</fullName>
    </recommendedName>
</protein>
<proteinExistence type="predicted"/>
<organism evidence="2">
    <name type="scientific">marine metagenome</name>
    <dbReference type="NCBI Taxonomy" id="408172"/>
    <lineage>
        <taxon>unclassified sequences</taxon>
        <taxon>metagenomes</taxon>
        <taxon>ecological metagenomes</taxon>
    </lineage>
</organism>
<dbReference type="SUPFAM" id="SSF52821">
    <property type="entry name" value="Rhodanese/Cell cycle control phosphatase"/>
    <property type="match status" value="1"/>
</dbReference>
<dbReference type="InterPro" id="IPR001763">
    <property type="entry name" value="Rhodanese-like_dom"/>
</dbReference>
<accession>A0A381XLS4</accession>
<dbReference type="InterPro" id="IPR050229">
    <property type="entry name" value="GlpE_sulfurtransferase"/>
</dbReference>
<reference evidence="2" key="1">
    <citation type="submission" date="2018-05" db="EMBL/GenBank/DDBJ databases">
        <authorList>
            <person name="Lanie J.A."/>
            <person name="Ng W.-L."/>
            <person name="Kazmierczak K.M."/>
            <person name="Andrzejewski T.M."/>
            <person name="Davidsen T.M."/>
            <person name="Wayne K.J."/>
            <person name="Tettelin H."/>
            <person name="Glass J.I."/>
            <person name="Rusch D."/>
            <person name="Podicherti R."/>
            <person name="Tsui H.-C.T."/>
            <person name="Winkler M.E."/>
        </authorList>
    </citation>
    <scope>NUCLEOTIDE SEQUENCE</scope>
</reference>
<evidence type="ECO:0000259" key="1">
    <source>
        <dbReference type="PROSITE" id="PS50206"/>
    </source>
</evidence>
<evidence type="ECO:0000313" key="2">
    <source>
        <dbReference type="EMBL" id="SVA65726.1"/>
    </source>
</evidence>
<feature type="domain" description="Rhodanese" evidence="1">
    <location>
        <begin position="15"/>
        <end position="102"/>
    </location>
</feature>
<dbReference type="CDD" id="cd00158">
    <property type="entry name" value="RHOD"/>
    <property type="match status" value="1"/>
</dbReference>